<feature type="domain" description="Bacterial transglutaminase-like N-terminal" evidence="1">
    <location>
        <begin position="7"/>
        <end position="48"/>
    </location>
</feature>
<dbReference type="Proteomes" id="UP000515734">
    <property type="component" value="Chromosome"/>
</dbReference>
<gene>
    <name evidence="2" type="ORF">NIIDNTM18_22720</name>
</gene>
<evidence type="ECO:0000313" key="2">
    <source>
        <dbReference type="EMBL" id="BCI52994.1"/>
    </source>
</evidence>
<dbReference type="Pfam" id="PF08379">
    <property type="entry name" value="Bact_transglu_N"/>
    <property type="match status" value="1"/>
</dbReference>
<protein>
    <recommendedName>
        <fullName evidence="1">Bacterial transglutaminase-like N-terminal domain-containing protein</fullName>
    </recommendedName>
</protein>
<reference evidence="2 3" key="1">
    <citation type="submission" date="2020-07" db="EMBL/GenBank/DDBJ databases">
        <title>Complete genome sequence of Mycolicibacterium litorale like strain isolated from cardiac implantable electronic device infection.</title>
        <authorList>
            <person name="Fukano H."/>
            <person name="Miyama H."/>
            <person name="Hoshino Y."/>
        </authorList>
    </citation>
    <scope>NUCLEOTIDE SEQUENCE [LARGE SCALE GENOMIC DNA]</scope>
    <source>
        <strain evidence="2 3">NIIDNTM18</strain>
    </source>
</reference>
<evidence type="ECO:0000313" key="3">
    <source>
        <dbReference type="Proteomes" id="UP000515734"/>
    </source>
</evidence>
<dbReference type="InterPro" id="IPR013589">
    <property type="entry name" value="Bac_transglu_N"/>
</dbReference>
<dbReference type="AlphaFoldDB" id="A0A6S6P2M5"/>
<evidence type="ECO:0000259" key="1">
    <source>
        <dbReference type="Pfam" id="PF08379"/>
    </source>
</evidence>
<name>A0A6S6P2M5_9MYCO</name>
<dbReference type="EMBL" id="AP023287">
    <property type="protein sequence ID" value="BCI52994.1"/>
    <property type="molecule type" value="Genomic_DNA"/>
</dbReference>
<sequence length="65" mass="7335">MGIEVALGHRTSYTFDRSVEVYPHVIRLRPAPHSRAPSGVYWMTVEPEVGAPGILGHRRVRTVLR</sequence>
<accession>A0A6S6P2M5</accession>
<organism evidence="2 3">
    <name type="scientific">Mycolicibacterium litorale</name>
    <dbReference type="NCBI Taxonomy" id="758802"/>
    <lineage>
        <taxon>Bacteria</taxon>
        <taxon>Bacillati</taxon>
        <taxon>Actinomycetota</taxon>
        <taxon>Actinomycetes</taxon>
        <taxon>Mycobacteriales</taxon>
        <taxon>Mycobacteriaceae</taxon>
        <taxon>Mycolicibacterium</taxon>
    </lineage>
</organism>
<proteinExistence type="predicted"/>